<dbReference type="RefSeq" id="WP_035344073.1">
    <property type="nucleotide sequence ID" value="NZ_LT615367.1"/>
</dbReference>
<dbReference type="GO" id="GO:0052621">
    <property type="term" value="F:diguanylate cyclase activity"/>
    <property type="evidence" value="ECO:0007669"/>
    <property type="project" value="UniProtKB-EC"/>
</dbReference>
<dbReference type="SUPFAM" id="SSF103190">
    <property type="entry name" value="Sensory domain-like"/>
    <property type="match status" value="1"/>
</dbReference>
<dbReference type="SUPFAM" id="SSF55073">
    <property type="entry name" value="Nucleotide cyclase"/>
    <property type="match status" value="1"/>
</dbReference>
<dbReference type="Pfam" id="PF00990">
    <property type="entry name" value="GGDEF"/>
    <property type="match status" value="1"/>
</dbReference>
<accession>A0A375AEL2</accession>
<dbReference type="EC" id="2.7.7.65" evidence="4"/>
<dbReference type="KEGG" id="daq:DAQ1742_03734"/>
<dbReference type="InterPro" id="IPR043128">
    <property type="entry name" value="Rev_trsase/Diguanyl_cyclase"/>
</dbReference>
<feature type="domain" description="GGDEF" evidence="11">
    <location>
        <begin position="394"/>
        <end position="527"/>
    </location>
</feature>
<dbReference type="Pfam" id="PF02743">
    <property type="entry name" value="dCache_1"/>
    <property type="match status" value="1"/>
</dbReference>
<dbReference type="InterPro" id="IPR029151">
    <property type="entry name" value="Sensor-like_sf"/>
</dbReference>
<evidence type="ECO:0000259" key="11">
    <source>
        <dbReference type="PROSITE" id="PS50887"/>
    </source>
</evidence>
<sequence>MRIKKLLRINLLHLILFMSLASMFTTLLNSYLAIYHVQKKLLVEQAFKVNASYSAKLASTVDTFFSASEEQLAYSARLITRNIQTGNVLQLQTELQRIHQLSHRFNSMLVVTENSRVIAASPPSLNLAGVILNSQEQQKTLQSKRFFISSPFVSPRGNYIIFISYPIIDESGNYLGYIGGSLYLNNRRILNEFMNTQFSNDSFNTYVVDNSGTIIYHHDTAKIGTRLSLSRLMDRQSTPPKGDFMMPDEQGIPSPATYIRTQKADWIIITQQSFHSMEEALNNVMFSVLRQGTPLGLITLLALTILAFYIARPLRQLAKSASTMEQPGVISKIKAVNAWYLEIEQLKRVLLMGTVLLHKRIGRLSSEAHTDPLSGMLNRRGMQESLEEIRNEYKKISVIAIDIDHFKSVNDSFGHDMGDEVIRKLSQQIRKNFRKTDLVCRIGGEEFVILLPGADIHITSVIAERLRNTVASTTYLPDAPLRQITISLGVTTFNPQKSSLDAALKIADNALYKAKNTGRNRVVVDYLSDDISLIQH</sequence>
<dbReference type="PROSITE" id="PS50887">
    <property type="entry name" value="GGDEF"/>
    <property type="match status" value="1"/>
</dbReference>
<dbReference type="CDD" id="cd18773">
    <property type="entry name" value="PDC1_HK_sensor"/>
    <property type="match status" value="1"/>
</dbReference>
<dbReference type="AlphaFoldDB" id="A0A375AEL2"/>
<evidence type="ECO:0000256" key="2">
    <source>
        <dbReference type="ARBA" id="ARBA00004651"/>
    </source>
</evidence>
<evidence type="ECO:0000256" key="1">
    <source>
        <dbReference type="ARBA" id="ARBA00001946"/>
    </source>
</evidence>
<gene>
    <name evidence="12" type="ORF">DAQ1742_03734</name>
</gene>
<evidence type="ECO:0000256" key="9">
    <source>
        <dbReference type="ARBA" id="ARBA00034247"/>
    </source>
</evidence>
<dbReference type="InterPro" id="IPR033479">
    <property type="entry name" value="dCache_1"/>
</dbReference>
<dbReference type="CDD" id="cd01949">
    <property type="entry name" value="GGDEF"/>
    <property type="match status" value="1"/>
</dbReference>
<proteinExistence type="predicted"/>
<protein>
    <recommendedName>
        <fullName evidence="4">diguanylate cyclase</fullName>
        <ecNumber evidence="4">2.7.7.65</ecNumber>
    </recommendedName>
</protein>
<dbReference type="Proteomes" id="UP000294820">
    <property type="component" value="Chromosome 1"/>
</dbReference>
<dbReference type="NCBIfam" id="TIGR00254">
    <property type="entry name" value="GGDEF"/>
    <property type="match status" value="1"/>
</dbReference>
<dbReference type="GO" id="GO:1902201">
    <property type="term" value="P:negative regulation of bacterial-type flagellum-dependent cell motility"/>
    <property type="evidence" value="ECO:0007669"/>
    <property type="project" value="TreeGrafter"/>
</dbReference>
<reference evidence="12 13" key="1">
    <citation type="submission" date="2016-09" db="EMBL/GenBank/DDBJ databases">
        <authorList>
            <person name="Reverchon S."/>
            <person name="Nasser W."/>
            <person name="Leonard S."/>
            <person name="Brochier C."/>
            <person name="Duprey A."/>
        </authorList>
    </citation>
    <scope>NUCLEOTIDE SEQUENCE [LARGE SCALE GENOMIC DNA]</scope>
    <source>
        <strain evidence="12 13">174/2</strain>
    </source>
</reference>
<dbReference type="FunFam" id="3.30.70.270:FF:000001">
    <property type="entry name" value="Diguanylate cyclase domain protein"/>
    <property type="match status" value="1"/>
</dbReference>
<dbReference type="GO" id="GO:0043709">
    <property type="term" value="P:cell adhesion involved in single-species biofilm formation"/>
    <property type="evidence" value="ECO:0007669"/>
    <property type="project" value="TreeGrafter"/>
</dbReference>
<keyword evidence="7 10" id="KW-1133">Transmembrane helix</keyword>
<keyword evidence="6 10" id="KW-0812">Transmembrane</keyword>
<evidence type="ECO:0000256" key="3">
    <source>
        <dbReference type="ARBA" id="ARBA00004665"/>
    </source>
</evidence>
<dbReference type="CDD" id="cd18774">
    <property type="entry name" value="PDC2_HK_sensor"/>
    <property type="match status" value="1"/>
</dbReference>
<keyword evidence="5" id="KW-1003">Cell membrane</keyword>
<comment type="subcellular location">
    <subcellularLocation>
        <location evidence="2">Cell membrane</location>
        <topology evidence="2">Multi-pass membrane protein</topology>
    </subcellularLocation>
</comment>
<organism evidence="12 13">
    <name type="scientific">Dickeya aquatica</name>
    <dbReference type="NCBI Taxonomy" id="1401087"/>
    <lineage>
        <taxon>Bacteria</taxon>
        <taxon>Pseudomonadati</taxon>
        <taxon>Pseudomonadota</taxon>
        <taxon>Gammaproteobacteria</taxon>
        <taxon>Enterobacterales</taxon>
        <taxon>Pectobacteriaceae</taxon>
        <taxon>Dickeya</taxon>
    </lineage>
</organism>
<keyword evidence="8 10" id="KW-0472">Membrane</keyword>
<dbReference type="EMBL" id="LT615367">
    <property type="protein sequence ID" value="SLM64528.1"/>
    <property type="molecule type" value="Genomic_DNA"/>
</dbReference>
<dbReference type="InterPro" id="IPR050469">
    <property type="entry name" value="Diguanylate_Cyclase"/>
</dbReference>
<comment type="cofactor">
    <cofactor evidence="1">
        <name>Mg(2+)</name>
        <dbReference type="ChEBI" id="CHEBI:18420"/>
    </cofactor>
</comment>
<dbReference type="PANTHER" id="PTHR45138">
    <property type="entry name" value="REGULATORY COMPONENTS OF SENSORY TRANSDUCTION SYSTEM"/>
    <property type="match status" value="1"/>
</dbReference>
<dbReference type="SMART" id="SM00267">
    <property type="entry name" value="GGDEF"/>
    <property type="match status" value="1"/>
</dbReference>
<evidence type="ECO:0000256" key="7">
    <source>
        <dbReference type="ARBA" id="ARBA00022989"/>
    </source>
</evidence>
<name>A0A375AEL2_9GAMM</name>
<dbReference type="Gene3D" id="3.30.70.270">
    <property type="match status" value="1"/>
</dbReference>
<keyword evidence="13" id="KW-1185">Reference proteome</keyword>
<evidence type="ECO:0000256" key="8">
    <source>
        <dbReference type="ARBA" id="ARBA00023136"/>
    </source>
</evidence>
<feature type="transmembrane region" description="Helical" evidence="10">
    <location>
        <begin position="12"/>
        <end position="34"/>
    </location>
</feature>
<evidence type="ECO:0000256" key="5">
    <source>
        <dbReference type="ARBA" id="ARBA00022475"/>
    </source>
</evidence>
<evidence type="ECO:0000313" key="12">
    <source>
        <dbReference type="EMBL" id="SLM64528.1"/>
    </source>
</evidence>
<dbReference type="PANTHER" id="PTHR45138:SF9">
    <property type="entry name" value="DIGUANYLATE CYCLASE DGCM-RELATED"/>
    <property type="match status" value="1"/>
</dbReference>
<dbReference type="GO" id="GO:0005886">
    <property type="term" value="C:plasma membrane"/>
    <property type="evidence" value="ECO:0007669"/>
    <property type="project" value="UniProtKB-SubCell"/>
</dbReference>
<evidence type="ECO:0000256" key="4">
    <source>
        <dbReference type="ARBA" id="ARBA00012528"/>
    </source>
</evidence>
<comment type="catalytic activity">
    <reaction evidence="9">
        <text>2 GTP = 3',3'-c-di-GMP + 2 diphosphate</text>
        <dbReference type="Rhea" id="RHEA:24898"/>
        <dbReference type="ChEBI" id="CHEBI:33019"/>
        <dbReference type="ChEBI" id="CHEBI:37565"/>
        <dbReference type="ChEBI" id="CHEBI:58805"/>
        <dbReference type="EC" id="2.7.7.65"/>
    </reaction>
</comment>
<dbReference type="Gene3D" id="3.30.450.20">
    <property type="entry name" value="PAS domain"/>
    <property type="match status" value="1"/>
</dbReference>
<evidence type="ECO:0000313" key="13">
    <source>
        <dbReference type="Proteomes" id="UP000294820"/>
    </source>
</evidence>
<evidence type="ECO:0000256" key="6">
    <source>
        <dbReference type="ARBA" id="ARBA00022692"/>
    </source>
</evidence>
<comment type="pathway">
    <text evidence="3">Purine metabolism; 3',5'-cyclic di-GMP biosynthesis.</text>
</comment>
<evidence type="ECO:0000256" key="10">
    <source>
        <dbReference type="SAM" id="Phobius"/>
    </source>
</evidence>
<dbReference type="InterPro" id="IPR029787">
    <property type="entry name" value="Nucleotide_cyclase"/>
</dbReference>
<dbReference type="InterPro" id="IPR000160">
    <property type="entry name" value="GGDEF_dom"/>
</dbReference>